<feature type="compositionally biased region" description="Low complexity" evidence="1">
    <location>
        <begin position="75"/>
        <end position="121"/>
    </location>
</feature>
<reference evidence="4" key="1">
    <citation type="journal article" date="2019" name="Int. J. Syst. Evol. Microbiol.">
        <title>The Global Catalogue of Microorganisms (GCM) 10K type strain sequencing project: providing services to taxonomists for standard genome sequencing and annotation.</title>
        <authorList>
            <consortium name="The Broad Institute Genomics Platform"/>
            <consortium name="The Broad Institute Genome Sequencing Center for Infectious Disease"/>
            <person name="Wu L."/>
            <person name="Ma J."/>
        </authorList>
    </citation>
    <scope>NUCLEOTIDE SEQUENCE [LARGE SCALE GENOMIC DNA]</scope>
    <source>
        <strain evidence="4">CGMCC 4.1437</strain>
    </source>
</reference>
<protein>
    <submittedName>
        <fullName evidence="3">Uncharacterized protein</fullName>
    </submittedName>
</protein>
<dbReference type="RefSeq" id="WP_380227818.1">
    <property type="nucleotide sequence ID" value="NZ_JBHSOF010000036.1"/>
</dbReference>
<comment type="caution">
    <text evidence="3">The sequence shown here is derived from an EMBL/GenBank/DDBJ whole genome shotgun (WGS) entry which is preliminary data.</text>
</comment>
<dbReference type="EMBL" id="JBHSOF010000036">
    <property type="protein sequence ID" value="MFC5666144.1"/>
    <property type="molecule type" value="Genomic_DNA"/>
</dbReference>
<keyword evidence="2" id="KW-0732">Signal</keyword>
<sequence length="443" mass="44987">MRPSTVRRLVRTVPLVAVVAGAAGYALLPAEAGAGTRPAGSVAPAPLGVALVAPVADARPVPAGTAGTAATAVGTDPAATPGVPVPGATAAATATPGNAPSGAAHPAGPGSNPAPVTAPTGGPAPAPAPGTVQTGPEEMPAAVAERVDVAIRSLSGSWEIRGGGNYFDFEVTWTNATERRFDEIVPVVRVLPFDHPAAVARLGATAKGLLDRKDLDEWREVKLDQQGVDNGPQLGAFALDPGESRAVRYRLTLTADSMSGRLPIQAEGYVGRGPKAVSVGGAQARMNVTAGQPVRFTTTRPTDMTVGRIPSELRVELANLDAAGNHTVAPAVAVTDPLGRNTTHGLVPGDLSAEVLVDGEWRRLAGVLGADGLVRLDTAGLTRVLAPGETAVYPFRFNVPKGWNAGGGLEFTVGGAVDGGTLPTQKARPRITWMLDDAPKATS</sequence>
<keyword evidence="4" id="KW-1185">Reference proteome</keyword>
<feature type="chain" id="PRO_5046242565" evidence="2">
    <location>
        <begin position="23"/>
        <end position="443"/>
    </location>
</feature>
<feature type="signal peptide" evidence="2">
    <location>
        <begin position="1"/>
        <end position="22"/>
    </location>
</feature>
<proteinExistence type="predicted"/>
<evidence type="ECO:0000313" key="4">
    <source>
        <dbReference type="Proteomes" id="UP001595975"/>
    </source>
</evidence>
<organism evidence="3 4">
    <name type="scientific">Kitasatospora misakiensis</name>
    <dbReference type="NCBI Taxonomy" id="67330"/>
    <lineage>
        <taxon>Bacteria</taxon>
        <taxon>Bacillati</taxon>
        <taxon>Actinomycetota</taxon>
        <taxon>Actinomycetes</taxon>
        <taxon>Kitasatosporales</taxon>
        <taxon>Streptomycetaceae</taxon>
        <taxon>Kitasatospora</taxon>
    </lineage>
</organism>
<evidence type="ECO:0000256" key="2">
    <source>
        <dbReference type="SAM" id="SignalP"/>
    </source>
</evidence>
<dbReference type="Proteomes" id="UP001595975">
    <property type="component" value="Unassembled WGS sequence"/>
</dbReference>
<feature type="region of interest" description="Disordered" evidence="1">
    <location>
        <begin position="75"/>
        <end position="136"/>
    </location>
</feature>
<gene>
    <name evidence="3" type="ORF">ACFP3U_24610</name>
</gene>
<evidence type="ECO:0000313" key="3">
    <source>
        <dbReference type="EMBL" id="MFC5666144.1"/>
    </source>
</evidence>
<name>A0ABW0XA10_9ACTN</name>
<evidence type="ECO:0000256" key="1">
    <source>
        <dbReference type="SAM" id="MobiDB-lite"/>
    </source>
</evidence>
<accession>A0ABW0XA10</accession>